<accession>A0ABW2WCY6</accession>
<keyword evidence="2" id="KW-1185">Reference proteome</keyword>
<sequence length="91" mass="10511">MAEKVKFSVSVDAALGEALRRCAEEEDEQISAVVSRALEEYLGKRRRLREGRRAMEEHFEEHGWPTSEELAEADAWVDDLFGETREERRSA</sequence>
<name>A0ABW2WCY6_9ACTN</name>
<evidence type="ECO:0000313" key="2">
    <source>
        <dbReference type="Proteomes" id="UP001597023"/>
    </source>
</evidence>
<reference evidence="2" key="1">
    <citation type="journal article" date="2019" name="Int. J. Syst. Evol. Microbiol.">
        <title>The Global Catalogue of Microorganisms (GCM) 10K type strain sequencing project: providing services to taxonomists for standard genome sequencing and annotation.</title>
        <authorList>
            <consortium name="The Broad Institute Genomics Platform"/>
            <consortium name="The Broad Institute Genome Sequencing Center for Infectious Disease"/>
            <person name="Wu L."/>
            <person name="Ma J."/>
        </authorList>
    </citation>
    <scope>NUCLEOTIDE SEQUENCE [LARGE SCALE GENOMIC DNA]</scope>
    <source>
        <strain evidence="2">CGMCC 4.7400</strain>
    </source>
</reference>
<evidence type="ECO:0008006" key="3">
    <source>
        <dbReference type="Google" id="ProtNLM"/>
    </source>
</evidence>
<dbReference type="Gene3D" id="1.10.1220.10">
    <property type="entry name" value="Met repressor-like"/>
    <property type="match status" value="1"/>
</dbReference>
<dbReference type="RefSeq" id="WP_381610973.1">
    <property type="nucleotide sequence ID" value="NZ_JBHTEB010000001.1"/>
</dbReference>
<dbReference type="Proteomes" id="UP001597023">
    <property type="component" value="Unassembled WGS sequence"/>
</dbReference>
<dbReference type="EMBL" id="JBHTEB010000001">
    <property type="protein sequence ID" value="MFD0316392.1"/>
    <property type="molecule type" value="Genomic_DNA"/>
</dbReference>
<gene>
    <name evidence="1" type="ORF">ACFQZ6_19665</name>
</gene>
<protein>
    <recommendedName>
        <fullName evidence="3">Ribbon-helix-helix protein CopG domain-containing protein</fullName>
    </recommendedName>
</protein>
<comment type="caution">
    <text evidence="1">The sequence shown here is derived from an EMBL/GenBank/DDBJ whole genome shotgun (WGS) entry which is preliminary data.</text>
</comment>
<evidence type="ECO:0000313" key="1">
    <source>
        <dbReference type="EMBL" id="MFD0316392.1"/>
    </source>
</evidence>
<dbReference type="InterPro" id="IPR013321">
    <property type="entry name" value="Arc_rbn_hlx_hlx"/>
</dbReference>
<proteinExistence type="predicted"/>
<organism evidence="1 2">
    <name type="scientific">Streptomyces flavalbus</name>
    <dbReference type="NCBI Taxonomy" id="2665155"/>
    <lineage>
        <taxon>Bacteria</taxon>
        <taxon>Bacillati</taxon>
        <taxon>Actinomycetota</taxon>
        <taxon>Actinomycetes</taxon>
        <taxon>Kitasatosporales</taxon>
        <taxon>Streptomycetaceae</taxon>
        <taxon>Streptomyces</taxon>
    </lineage>
</organism>